<dbReference type="AlphaFoldDB" id="A0A6N8J8H6"/>
<protein>
    <submittedName>
        <fullName evidence="3">Uncharacterized protein</fullName>
    </submittedName>
</protein>
<keyword evidence="4" id="KW-1185">Reference proteome</keyword>
<reference evidence="3 4" key="1">
    <citation type="submission" date="2019-12" db="EMBL/GenBank/DDBJ databases">
        <title>The draft genomic sequence of strain Chitinophaga oryziterrae JCM 16595.</title>
        <authorList>
            <person name="Zhang X."/>
        </authorList>
    </citation>
    <scope>NUCLEOTIDE SEQUENCE [LARGE SCALE GENOMIC DNA]</scope>
    <source>
        <strain evidence="3 4">JCM 16595</strain>
    </source>
</reference>
<name>A0A6N8J8H6_9BACT</name>
<evidence type="ECO:0000313" key="4">
    <source>
        <dbReference type="Proteomes" id="UP000468388"/>
    </source>
</evidence>
<keyword evidence="2" id="KW-0732">Signal</keyword>
<feature type="region of interest" description="Disordered" evidence="1">
    <location>
        <begin position="30"/>
        <end position="50"/>
    </location>
</feature>
<evidence type="ECO:0000256" key="2">
    <source>
        <dbReference type="SAM" id="SignalP"/>
    </source>
</evidence>
<organism evidence="3 4">
    <name type="scientific">Chitinophaga oryziterrae</name>
    <dbReference type="NCBI Taxonomy" id="1031224"/>
    <lineage>
        <taxon>Bacteria</taxon>
        <taxon>Pseudomonadati</taxon>
        <taxon>Bacteroidota</taxon>
        <taxon>Chitinophagia</taxon>
        <taxon>Chitinophagales</taxon>
        <taxon>Chitinophagaceae</taxon>
        <taxon>Chitinophaga</taxon>
    </lineage>
</organism>
<dbReference type="EMBL" id="WRXO01000002">
    <property type="protein sequence ID" value="MVT40818.1"/>
    <property type="molecule type" value="Genomic_DNA"/>
</dbReference>
<evidence type="ECO:0000313" key="3">
    <source>
        <dbReference type="EMBL" id="MVT40818.1"/>
    </source>
</evidence>
<accession>A0A6N8J8H6</accession>
<comment type="caution">
    <text evidence="3">The sequence shown here is derived from an EMBL/GenBank/DDBJ whole genome shotgun (WGS) entry which is preliminary data.</text>
</comment>
<evidence type="ECO:0000256" key="1">
    <source>
        <dbReference type="SAM" id="MobiDB-lite"/>
    </source>
</evidence>
<dbReference type="OrthoDB" id="656064at2"/>
<dbReference type="RefSeq" id="WP_157299452.1">
    <property type="nucleotide sequence ID" value="NZ_BAAAZB010000010.1"/>
</dbReference>
<dbReference type="Proteomes" id="UP000468388">
    <property type="component" value="Unassembled WGS sequence"/>
</dbReference>
<sequence length="245" mass="28219">MILKFTKLLFLFSLSILSLTAYAQKSVKKKGTTTTTTRTKQKAVMPPKSKPSVFKEPVKNFVWHDVTVSSFYLKKEQKVIFFEDTIKGIECTAYLMSEVEVVNKVGTPKRIPGFKRWTQDKPAISVNNSLFMSSLSIRNAGSLIPVSIAYFKFYDDEYIMINMQLFSVVAGEFWSNILLKMDKKHKVIKEYVIESNEKMNSKKLGDYNNDHDLDYSIYNKEISDDGKSMKRSMDIYSVEGDKKIL</sequence>
<feature type="chain" id="PRO_5027006731" evidence="2">
    <location>
        <begin position="24"/>
        <end position="245"/>
    </location>
</feature>
<gene>
    <name evidence="3" type="ORF">GO495_09530</name>
</gene>
<feature type="signal peptide" evidence="2">
    <location>
        <begin position="1"/>
        <end position="23"/>
    </location>
</feature>
<proteinExistence type="predicted"/>